<proteinExistence type="predicted"/>
<dbReference type="InterPro" id="IPR050065">
    <property type="entry name" value="GlmU-like"/>
</dbReference>
<organism evidence="4 5">
    <name type="scientific">Streptomyces pyxinae</name>
    <dbReference type="NCBI Taxonomy" id="2970734"/>
    <lineage>
        <taxon>Bacteria</taxon>
        <taxon>Bacillati</taxon>
        <taxon>Actinomycetota</taxon>
        <taxon>Actinomycetes</taxon>
        <taxon>Kitasatosporales</taxon>
        <taxon>Streptomycetaceae</taxon>
        <taxon>Streptomyces</taxon>
    </lineage>
</organism>
<evidence type="ECO:0000259" key="3">
    <source>
        <dbReference type="Pfam" id="PF25087"/>
    </source>
</evidence>
<reference evidence="4" key="1">
    <citation type="submission" date="2022-08" db="EMBL/GenBank/DDBJ databases">
        <authorList>
            <person name="Somphong A."/>
            <person name="Phongsopitanun W."/>
        </authorList>
    </citation>
    <scope>NUCLEOTIDE SEQUENCE</scope>
    <source>
        <strain evidence="4">LP05-1</strain>
    </source>
</reference>
<comment type="caution">
    <text evidence="4">The sequence shown here is derived from an EMBL/GenBank/DDBJ whole genome shotgun (WGS) entry which is preliminary data.</text>
</comment>
<feature type="domain" description="Mannose-1-phosphate guanyltransferase C-terminal" evidence="3">
    <location>
        <begin position="183"/>
        <end position="307"/>
    </location>
</feature>
<gene>
    <name evidence="4" type="ORF">NX801_03725</name>
</gene>
<keyword evidence="5" id="KW-1185">Reference proteome</keyword>
<dbReference type="InterPro" id="IPR011004">
    <property type="entry name" value="Trimer_LpxA-like_sf"/>
</dbReference>
<name>A0ABT2CBI6_9ACTN</name>
<dbReference type="Proteomes" id="UP001431313">
    <property type="component" value="Unassembled WGS sequence"/>
</dbReference>
<dbReference type="EMBL" id="JANUGQ010000002">
    <property type="protein sequence ID" value="MCS0634780.1"/>
    <property type="molecule type" value="Genomic_DNA"/>
</dbReference>
<dbReference type="Gene3D" id="2.160.10.10">
    <property type="entry name" value="Hexapeptide repeat proteins"/>
    <property type="match status" value="1"/>
</dbReference>
<dbReference type="InterPro" id="IPR056729">
    <property type="entry name" value="GMPPB_C"/>
</dbReference>
<dbReference type="PANTHER" id="PTHR43584:SF8">
    <property type="entry name" value="N-ACETYLMURAMATE ALPHA-1-PHOSPHATE URIDYLYLTRANSFERASE"/>
    <property type="match status" value="1"/>
</dbReference>
<dbReference type="RefSeq" id="WP_258785419.1">
    <property type="nucleotide sequence ID" value="NZ_JANUGQ010000002.1"/>
</dbReference>
<dbReference type="PANTHER" id="PTHR43584">
    <property type="entry name" value="NUCLEOTIDYL TRANSFERASE"/>
    <property type="match status" value="1"/>
</dbReference>
<protein>
    <recommendedName>
        <fullName evidence="3">Mannose-1-phosphate guanyltransferase C-terminal domain-containing protein</fullName>
    </recommendedName>
</protein>
<evidence type="ECO:0000256" key="2">
    <source>
        <dbReference type="ARBA" id="ARBA00023315"/>
    </source>
</evidence>
<accession>A0ABT2CBI6</accession>
<evidence type="ECO:0000256" key="1">
    <source>
        <dbReference type="ARBA" id="ARBA00022679"/>
    </source>
</evidence>
<keyword evidence="2" id="KW-0012">Acyltransferase</keyword>
<evidence type="ECO:0000313" key="5">
    <source>
        <dbReference type="Proteomes" id="UP001431313"/>
    </source>
</evidence>
<sequence length="331" mass="34458">MPRNSPSALAVSGPRHRAPDRDRLGDFLTASWAVPHIPVLVLPGLLVLHQGDPAQLSAAPAAATPDLPPVWARHLFTRSSERRTVMHNLTEAPTMSAEFARTDYRITPDYYFETERVTDPVVLHLLDHCPTVFGLKKAVADLLAGRDEITLPASEGVIAPGATVRGQVIVAAGAVIAEGAFVTGPALICPGAVIEAGARVRDNTVIGPDCRIGFGAEVTRSLLVGGVFMKHTSFVGDSVLGLGVNIGAFVSTTGLRCTSGPVTEPAAEEVSAHLDGHRIATGQTKFGAVVGDGVIIPAGTVLQPATLIGAHTVLYPKTQVGGFFPAGSQGR</sequence>
<dbReference type="SUPFAM" id="SSF51161">
    <property type="entry name" value="Trimeric LpxA-like enzymes"/>
    <property type="match status" value="1"/>
</dbReference>
<dbReference type="Pfam" id="PF25087">
    <property type="entry name" value="GMPPB_C"/>
    <property type="match status" value="1"/>
</dbReference>
<keyword evidence="1" id="KW-0808">Transferase</keyword>
<evidence type="ECO:0000313" key="4">
    <source>
        <dbReference type="EMBL" id="MCS0634780.1"/>
    </source>
</evidence>